<proteinExistence type="predicted"/>
<sequence length="109" mass="11353">MANIDMSQIQDVFAALVAFGGILAPIVFYIIQLIKPFIPSDYTKLIAVVLGGGIGAVLVAIAPALGIVGLNYIVGIIGGLIGGYIATNQFDTAAKKGFEKGLDETKQEK</sequence>
<dbReference type="Proteomes" id="UP000260005">
    <property type="component" value="Segment"/>
</dbReference>
<organism evidence="2 3">
    <name type="scientific">Enterococcus phage EF1</name>
    <dbReference type="NCBI Taxonomy" id="2025813"/>
    <lineage>
        <taxon>Viruses</taxon>
        <taxon>Duplodnaviria</taxon>
        <taxon>Heunggongvirae</taxon>
        <taxon>Uroviricota</taxon>
        <taxon>Caudoviricetes</taxon>
    </lineage>
</organism>
<keyword evidence="1" id="KW-0472">Membrane</keyword>
<feature type="transmembrane region" description="Helical" evidence="1">
    <location>
        <begin position="45"/>
        <end position="64"/>
    </location>
</feature>
<feature type="transmembrane region" description="Helical" evidence="1">
    <location>
        <begin position="70"/>
        <end position="87"/>
    </location>
</feature>
<dbReference type="EMBL" id="MF001358">
    <property type="protein sequence ID" value="ASZ76814.1"/>
    <property type="molecule type" value="Genomic_DNA"/>
</dbReference>
<evidence type="ECO:0000313" key="2">
    <source>
        <dbReference type="EMBL" id="ASZ76814.1"/>
    </source>
</evidence>
<feature type="transmembrane region" description="Helical" evidence="1">
    <location>
        <begin position="12"/>
        <end position="33"/>
    </location>
</feature>
<accession>A0A249XXW2</accession>
<name>A0A249XXW2_9CAUD</name>
<evidence type="ECO:0000256" key="1">
    <source>
        <dbReference type="SAM" id="Phobius"/>
    </source>
</evidence>
<evidence type="ECO:0008006" key="4">
    <source>
        <dbReference type="Google" id="ProtNLM"/>
    </source>
</evidence>
<keyword evidence="1" id="KW-1133">Transmembrane helix</keyword>
<keyword evidence="3" id="KW-1185">Reference proteome</keyword>
<evidence type="ECO:0000313" key="3">
    <source>
        <dbReference type="Proteomes" id="UP000260005"/>
    </source>
</evidence>
<keyword evidence="1" id="KW-0812">Transmembrane</keyword>
<reference evidence="2 3" key="1">
    <citation type="submission" date="2017-04" db="EMBL/GenBank/DDBJ databases">
        <title>Complete Genome Sequence of Lytic Bacteriophage EF1 Infecting Enterococcus faecalis Isolates.</title>
        <authorList>
            <person name="Kim D."/>
            <person name="Kim Y.J."/>
            <person name="Han B.K."/>
            <person name="Kim H."/>
        </authorList>
    </citation>
    <scope>NUCLEOTIDE SEQUENCE [LARGE SCALE GENOMIC DNA]</scope>
</reference>
<protein>
    <recommendedName>
        <fullName evidence="4">Holin</fullName>
    </recommendedName>
</protein>